<evidence type="ECO:0000256" key="8">
    <source>
        <dbReference type="RuleBase" id="RU003476"/>
    </source>
</evidence>
<evidence type="ECO:0000256" key="4">
    <source>
        <dbReference type="ARBA" id="ARBA00022723"/>
    </source>
</evidence>
<dbReference type="PANTHER" id="PTHR12992:SF11">
    <property type="entry name" value="MITOCHONDRIAL COENZYME A DIPHOSPHATASE NUDT8"/>
    <property type="match status" value="1"/>
</dbReference>
<protein>
    <submittedName>
        <fullName evidence="11">CoA pyrophosphatase</fullName>
    </submittedName>
</protein>
<evidence type="ECO:0000313" key="12">
    <source>
        <dbReference type="Proteomes" id="UP000294225"/>
    </source>
</evidence>
<comment type="similarity">
    <text evidence="3 8">Belongs to the Nudix hydrolase family.</text>
</comment>
<dbReference type="Pfam" id="PF00293">
    <property type="entry name" value="NUDIX"/>
    <property type="match status" value="1"/>
</dbReference>
<evidence type="ECO:0000256" key="2">
    <source>
        <dbReference type="ARBA" id="ARBA00001946"/>
    </source>
</evidence>
<proteinExistence type="inferred from homology"/>
<dbReference type="GO" id="GO:0046872">
    <property type="term" value="F:metal ion binding"/>
    <property type="evidence" value="ECO:0007669"/>
    <property type="project" value="UniProtKB-KW"/>
</dbReference>
<dbReference type="InterPro" id="IPR015797">
    <property type="entry name" value="NUDIX_hydrolase-like_dom_sf"/>
</dbReference>
<dbReference type="PRINTS" id="PR00502">
    <property type="entry name" value="NUDIXFAMILY"/>
</dbReference>
<keyword evidence="5 8" id="KW-0378">Hydrolase</keyword>
<dbReference type="EMBL" id="SJKC01000003">
    <property type="protein sequence ID" value="TCC36438.1"/>
    <property type="molecule type" value="Genomic_DNA"/>
</dbReference>
<keyword evidence="7" id="KW-0464">Manganese</keyword>
<dbReference type="Gene3D" id="3.90.79.10">
    <property type="entry name" value="Nucleoside Triphosphate Pyrophosphohydrolase"/>
    <property type="match status" value="1"/>
</dbReference>
<feature type="domain" description="Nudix hydrolase" evidence="10">
    <location>
        <begin position="98"/>
        <end position="234"/>
    </location>
</feature>
<keyword evidence="6" id="KW-0460">Magnesium</keyword>
<comment type="cofactor">
    <cofactor evidence="1">
        <name>Mn(2+)</name>
        <dbReference type="ChEBI" id="CHEBI:29035"/>
    </cofactor>
</comment>
<evidence type="ECO:0000256" key="3">
    <source>
        <dbReference type="ARBA" id="ARBA00005582"/>
    </source>
</evidence>
<dbReference type="Proteomes" id="UP000294225">
    <property type="component" value="Unassembled WGS sequence"/>
</dbReference>
<gene>
    <name evidence="11" type="ORF">E0H92_27795</name>
</gene>
<sequence length="271" mass="29601">MRSGDERLGRSPEEVRRRGASRGPEDVGRARASGPLEGARDDARTEGASVRAVDIPPPPAAPPGGDRWGGSLGDELRSLVRSNLRRFERRRIRLTGGRRRAAVAIALLDADTNPAILIIKRVNRGRHAGQWAFPGGVVEPGERAATAALREAFEEVGLERADVVGPLDDILTGTGFIITPVVMFAATTSRLRRNADEVHSLHRVGLTRLVAAGMPRWVRDDSGHELLQYPLRHDMVVYAPTGAILWQFAEVALRGRTIRVADLRQPAFAMQ</sequence>
<keyword evidence="4" id="KW-0479">Metal-binding</keyword>
<evidence type="ECO:0000259" key="10">
    <source>
        <dbReference type="PROSITE" id="PS51462"/>
    </source>
</evidence>
<reference evidence="11 12" key="1">
    <citation type="submission" date="2019-02" db="EMBL/GenBank/DDBJ databases">
        <title>Kribbella capetownensis sp. nov. and Kribbella speibonae sp. nov., isolated from soil.</title>
        <authorList>
            <person name="Curtis S.M."/>
            <person name="Norton I."/>
            <person name="Everest G.J."/>
            <person name="Meyers P.R."/>
        </authorList>
    </citation>
    <scope>NUCLEOTIDE SEQUENCE [LARGE SCALE GENOMIC DNA]</scope>
    <source>
        <strain evidence="11 12">YM55</strain>
    </source>
</reference>
<dbReference type="SUPFAM" id="SSF55811">
    <property type="entry name" value="Nudix"/>
    <property type="match status" value="1"/>
</dbReference>
<dbReference type="AlphaFoldDB" id="A0A4R0IXX5"/>
<dbReference type="InterPro" id="IPR000086">
    <property type="entry name" value="NUDIX_hydrolase_dom"/>
</dbReference>
<dbReference type="CDD" id="cd03426">
    <property type="entry name" value="NUDIX_CoAse_Nudt7"/>
    <property type="match status" value="1"/>
</dbReference>
<dbReference type="InterPro" id="IPR045121">
    <property type="entry name" value="CoAse"/>
</dbReference>
<dbReference type="PANTHER" id="PTHR12992">
    <property type="entry name" value="NUDIX HYDROLASE"/>
    <property type="match status" value="1"/>
</dbReference>
<name>A0A4R0IXX5_9ACTN</name>
<organism evidence="11 12">
    <name type="scientific">Kribbella speibonae</name>
    <dbReference type="NCBI Taxonomy" id="1572660"/>
    <lineage>
        <taxon>Bacteria</taxon>
        <taxon>Bacillati</taxon>
        <taxon>Actinomycetota</taxon>
        <taxon>Actinomycetes</taxon>
        <taxon>Propionibacteriales</taxon>
        <taxon>Kribbellaceae</taxon>
        <taxon>Kribbella</taxon>
    </lineage>
</organism>
<evidence type="ECO:0000256" key="9">
    <source>
        <dbReference type="SAM" id="MobiDB-lite"/>
    </source>
</evidence>
<feature type="region of interest" description="Disordered" evidence="9">
    <location>
        <begin position="1"/>
        <end position="72"/>
    </location>
</feature>
<evidence type="ECO:0000313" key="11">
    <source>
        <dbReference type="EMBL" id="TCC36438.1"/>
    </source>
</evidence>
<evidence type="ECO:0000256" key="5">
    <source>
        <dbReference type="ARBA" id="ARBA00022801"/>
    </source>
</evidence>
<dbReference type="GO" id="GO:0010945">
    <property type="term" value="F:coenzyme A diphosphatase activity"/>
    <property type="evidence" value="ECO:0007669"/>
    <property type="project" value="InterPro"/>
</dbReference>
<dbReference type="InterPro" id="IPR020476">
    <property type="entry name" value="Nudix_hydrolase"/>
</dbReference>
<evidence type="ECO:0000256" key="6">
    <source>
        <dbReference type="ARBA" id="ARBA00022842"/>
    </source>
</evidence>
<comment type="cofactor">
    <cofactor evidence="2">
        <name>Mg(2+)</name>
        <dbReference type="ChEBI" id="CHEBI:18420"/>
    </cofactor>
</comment>
<dbReference type="PROSITE" id="PS00893">
    <property type="entry name" value="NUDIX_BOX"/>
    <property type="match status" value="1"/>
</dbReference>
<comment type="caution">
    <text evidence="11">The sequence shown here is derived from an EMBL/GenBank/DDBJ whole genome shotgun (WGS) entry which is preliminary data.</text>
</comment>
<dbReference type="InterPro" id="IPR020084">
    <property type="entry name" value="NUDIX_hydrolase_CS"/>
</dbReference>
<dbReference type="PROSITE" id="PS51462">
    <property type="entry name" value="NUDIX"/>
    <property type="match status" value="1"/>
</dbReference>
<feature type="compositionally biased region" description="Basic and acidic residues" evidence="9">
    <location>
        <begin position="1"/>
        <end position="29"/>
    </location>
</feature>
<evidence type="ECO:0000256" key="7">
    <source>
        <dbReference type="ARBA" id="ARBA00023211"/>
    </source>
</evidence>
<evidence type="ECO:0000256" key="1">
    <source>
        <dbReference type="ARBA" id="ARBA00001936"/>
    </source>
</evidence>
<accession>A0A4R0IXX5</accession>